<accession>A0AAD4BTB4</accession>
<feature type="transmembrane region" description="Helical" evidence="1">
    <location>
        <begin position="144"/>
        <end position="168"/>
    </location>
</feature>
<reference evidence="2" key="2">
    <citation type="journal article" date="2020" name="Nat. Commun.">
        <title>Large-scale genome sequencing of mycorrhizal fungi provides insights into the early evolution of symbiotic traits.</title>
        <authorList>
            <person name="Miyauchi S."/>
            <person name="Kiss E."/>
            <person name="Kuo A."/>
            <person name="Drula E."/>
            <person name="Kohler A."/>
            <person name="Sanchez-Garcia M."/>
            <person name="Morin E."/>
            <person name="Andreopoulos B."/>
            <person name="Barry K.W."/>
            <person name="Bonito G."/>
            <person name="Buee M."/>
            <person name="Carver A."/>
            <person name="Chen C."/>
            <person name="Cichocki N."/>
            <person name="Clum A."/>
            <person name="Culley D."/>
            <person name="Crous P.W."/>
            <person name="Fauchery L."/>
            <person name="Girlanda M."/>
            <person name="Hayes R.D."/>
            <person name="Keri Z."/>
            <person name="LaButti K."/>
            <person name="Lipzen A."/>
            <person name="Lombard V."/>
            <person name="Magnuson J."/>
            <person name="Maillard F."/>
            <person name="Murat C."/>
            <person name="Nolan M."/>
            <person name="Ohm R.A."/>
            <person name="Pangilinan J."/>
            <person name="Pereira M.F."/>
            <person name="Perotto S."/>
            <person name="Peter M."/>
            <person name="Pfister S."/>
            <person name="Riley R."/>
            <person name="Sitrit Y."/>
            <person name="Stielow J.B."/>
            <person name="Szollosi G."/>
            <person name="Zifcakova L."/>
            <person name="Stursova M."/>
            <person name="Spatafora J.W."/>
            <person name="Tedersoo L."/>
            <person name="Vaario L.M."/>
            <person name="Yamada A."/>
            <person name="Yan M."/>
            <person name="Wang P."/>
            <person name="Xu J."/>
            <person name="Bruns T."/>
            <person name="Baldrian P."/>
            <person name="Vilgalys R."/>
            <person name="Dunand C."/>
            <person name="Henrissat B."/>
            <person name="Grigoriev I.V."/>
            <person name="Hibbett D."/>
            <person name="Nagy L.G."/>
            <person name="Martin F.M."/>
        </authorList>
    </citation>
    <scope>NUCLEOTIDE SEQUENCE</scope>
    <source>
        <strain evidence="2">BED1</strain>
    </source>
</reference>
<keyword evidence="3" id="KW-1185">Reference proteome</keyword>
<dbReference type="Proteomes" id="UP001194468">
    <property type="component" value="Unassembled WGS sequence"/>
</dbReference>
<protein>
    <submittedName>
        <fullName evidence="2">Uncharacterized protein</fullName>
    </submittedName>
</protein>
<proteinExistence type="predicted"/>
<comment type="caution">
    <text evidence="2">The sequence shown here is derived from an EMBL/GenBank/DDBJ whole genome shotgun (WGS) entry which is preliminary data.</text>
</comment>
<dbReference type="AlphaFoldDB" id="A0AAD4BTB4"/>
<evidence type="ECO:0000313" key="3">
    <source>
        <dbReference type="Proteomes" id="UP001194468"/>
    </source>
</evidence>
<keyword evidence="1" id="KW-1133">Transmembrane helix</keyword>
<gene>
    <name evidence="2" type="ORF">L210DRAFT_858136</name>
</gene>
<evidence type="ECO:0000313" key="2">
    <source>
        <dbReference type="EMBL" id="KAF8439427.1"/>
    </source>
</evidence>
<evidence type="ECO:0000256" key="1">
    <source>
        <dbReference type="SAM" id="Phobius"/>
    </source>
</evidence>
<dbReference type="EMBL" id="WHUW01000014">
    <property type="protein sequence ID" value="KAF8439427.1"/>
    <property type="molecule type" value="Genomic_DNA"/>
</dbReference>
<sequence length="227" mass="25768">MDPYNQVSSQAHVPLVANASPFQCGNLYDNDYKDCKSFCSDDFNNWSRLTSNREETNSNYGSKSYAPSRNMFQNADKEGLIAKEALVGEIMESEMTKAIKETLARRRWVLLCWLLTLWIPSIFLEWFGWMKCEDVRQAWQKKSALNVIICFICACAVFVIAVLGVVICPTEHIFSTLELASHSYSNSANNVFVVRCLTSHKLHQHTNKWSVSSPPSGSCSMVVRMDK</sequence>
<organism evidence="2 3">
    <name type="scientific">Boletus edulis BED1</name>
    <dbReference type="NCBI Taxonomy" id="1328754"/>
    <lineage>
        <taxon>Eukaryota</taxon>
        <taxon>Fungi</taxon>
        <taxon>Dikarya</taxon>
        <taxon>Basidiomycota</taxon>
        <taxon>Agaricomycotina</taxon>
        <taxon>Agaricomycetes</taxon>
        <taxon>Agaricomycetidae</taxon>
        <taxon>Boletales</taxon>
        <taxon>Boletineae</taxon>
        <taxon>Boletaceae</taxon>
        <taxon>Boletoideae</taxon>
        <taxon>Boletus</taxon>
    </lineage>
</organism>
<keyword evidence="1" id="KW-0812">Transmembrane</keyword>
<reference evidence="2" key="1">
    <citation type="submission" date="2019-10" db="EMBL/GenBank/DDBJ databases">
        <authorList>
            <consortium name="DOE Joint Genome Institute"/>
            <person name="Kuo A."/>
            <person name="Miyauchi S."/>
            <person name="Kiss E."/>
            <person name="Drula E."/>
            <person name="Kohler A."/>
            <person name="Sanchez-Garcia M."/>
            <person name="Andreopoulos B."/>
            <person name="Barry K.W."/>
            <person name="Bonito G."/>
            <person name="Buee M."/>
            <person name="Carver A."/>
            <person name="Chen C."/>
            <person name="Cichocki N."/>
            <person name="Clum A."/>
            <person name="Culley D."/>
            <person name="Crous P.W."/>
            <person name="Fauchery L."/>
            <person name="Girlanda M."/>
            <person name="Hayes R."/>
            <person name="Keri Z."/>
            <person name="LaButti K."/>
            <person name="Lipzen A."/>
            <person name="Lombard V."/>
            <person name="Magnuson J."/>
            <person name="Maillard F."/>
            <person name="Morin E."/>
            <person name="Murat C."/>
            <person name="Nolan M."/>
            <person name="Ohm R."/>
            <person name="Pangilinan J."/>
            <person name="Pereira M."/>
            <person name="Perotto S."/>
            <person name="Peter M."/>
            <person name="Riley R."/>
            <person name="Sitrit Y."/>
            <person name="Stielow B."/>
            <person name="Szollosi G."/>
            <person name="Zifcakova L."/>
            <person name="Stursova M."/>
            <person name="Spatafora J.W."/>
            <person name="Tedersoo L."/>
            <person name="Vaario L.-M."/>
            <person name="Yamada A."/>
            <person name="Yan M."/>
            <person name="Wang P."/>
            <person name="Xu J."/>
            <person name="Bruns T."/>
            <person name="Baldrian P."/>
            <person name="Vilgalys R."/>
            <person name="Henrissat B."/>
            <person name="Grigoriev I.V."/>
            <person name="Hibbett D."/>
            <person name="Nagy L.G."/>
            <person name="Martin F.M."/>
        </authorList>
    </citation>
    <scope>NUCLEOTIDE SEQUENCE</scope>
    <source>
        <strain evidence="2">BED1</strain>
    </source>
</reference>
<name>A0AAD4BTB4_BOLED</name>
<feature type="transmembrane region" description="Helical" evidence="1">
    <location>
        <begin position="108"/>
        <end position="129"/>
    </location>
</feature>
<keyword evidence="1" id="KW-0472">Membrane</keyword>